<evidence type="ECO:0000256" key="1">
    <source>
        <dbReference type="SAM" id="MobiDB-lite"/>
    </source>
</evidence>
<dbReference type="RefSeq" id="XP_053016642.1">
    <property type="nucleotide sequence ID" value="XM_053165452.1"/>
</dbReference>
<protein>
    <submittedName>
        <fullName evidence="2">Uncharacterized protein</fullName>
    </submittedName>
</protein>
<keyword evidence="3" id="KW-1185">Reference proteome</keyword>
<evidence type="ECO:0000313" key="3">
    <source>
        <dbReference type="Proteomes" id="UP001164743"/>
    </source>
</evidence>
<evidence type="ECO:0000313" key="2">
    <source>
        <dbReference type="EMBL" id="WAQ81087.1"/>
    </source>
</evidence>
<dbReference type="GeneID" id="77806347"/>
<proteinExistence type="predicted"/>
<dbReference type="Proteomes" id="UP001164743">
    <property type="component" value="Chromosome 1A"/>
</dbReference>
<sequence>MSHNTPMSLLLLSESDFMSVSEGSQSPRTRLGSKTSLPATPLKPSVLRTATVKSIIQRNHYRHAKDTNPYPLLATTGSIPRSRKTESLSMVQTIYPPTFTTLRAIVQELVAILLKQLILNNHSGTSSTSPPELFNIGLNN</sequence>
<name>A0ABY7CE31_9BASI</name>
<gene>
    <name evidence="2" type="ORF">PtA15_1A425</name>
</gene>
<organism evidence="2 3">
    <name type="scientific">Puccinia triticina</name>
    <dbReference type="NCBI Taxonomy" id="208348"/>
    <lineage>
        <taxon>Eukaryota</taxon>
        <taxon>Fungi</taxon>
        <taxon>Dikarya</taxon>
        <taxon>Basidiomycota</taxon>
        <taxon>Pucciniomycotina</taxon>
        <taxon>Pucciniomycetes</taxon>
        <taxon>Pucciniales</taxon>
        <taxon>Pucciniaceae</taxon>
        <taxon>Puccinia</taxon>
    </lineage>
</organism>
<reference evidence="2" key="1">
    <citation type="submission" date="2022-10" db="EMBL/GenBank/DDBJ databases">
        <title>Puccinia triticina Genome sequencing and assembly.</title>
        <authorList>
            <person name="Li C."/>
        </authorList>
    </citation>
    <scope>NUCLEOTIDE SEQUENCE</scope>
    <source>
        <strain evidence="2">Pt15</strain>
    </source>
</reference>
<accession>A0ABY7CE31</accession>
<dbReference type="EMBL" id="CP110421">
    <property type="protein sequence ID" value="WAQ81087.1"/>
    <property type="molecule type" value="Genomic_DNA"/>
</dbReference>
<feature type="compositionally biased region" description="Polar residues" evidence="1">
    <location>
        <begin position="20"/>
        <end position="38"/>
    </location>
</feature>
<feature type="region of interest" description="Disordered" evidence="1">
    <location>
        <begin position="20"/>
        <end position="43"/>
    </location>
</feature>